<evidence type="ECO:0000313" key="5">
    <source>
        <dbReference type="EMBL" id="SUE34764.1"/>
    </source>
</evidence>
<dbReference type="RefSeq" id="WP_027291427.1">
    <property type="nucleotide sequence ID" value="NZ_CALVFX010000001.1"/>
</dbReference>
<comment type="similarity">
    <text evidence="1 4">Belongs to the polypeptide deformylase family.</text>
</comment>
<evidence type="ECO:0000313" key="6">
    <source>
        <dbReference type="Proteomes" id="UP000255233"/>
    </source>
</evidence>
<dbReference type="NCBIfam" id="TIGR00079">
    <property type="entry name" value="pept_deformyl"/>
    <property type="match status" value="1"/>
</dbReference>
<dbReference type="PANTHER" id="PTHR10458">
    <property type="entry name" value="PEPTIDE DEFORMYLASE"/>
    <property type="match status" value="1"/>
</dbReference>
<evidence type="ECO:0000256" key="1">
    <source>
        <dbReference type="ARBA" id="ARBA00010759"/>
    </source>
</evidence>
<dbReference type="Gene3D" id="3.90.45.10">
    <property type="entry name" value="Peptide deformylase"/>
    <property type="match status" value="1"/>
</dbReference>
<reference evidence="5 6" key="1">
    <citation type="submission" date="2018-06" db="EMBL/GenBank/DDBJ databases">
        <authorList>
            <consortium name="Pathogen Informatics"/>
            <person name="Doyle S."/>
        </authorList>
    </citation>
    <scope>NUCLEOTIDE SEQUENCE [LARGE SCALE GENOMIC DNA]</scope>
    <source>
        <strain evidence="5 6">NCTC11190</strain>
    </source>
</reference>
<protein>
    <recommendedName>
        <fullName evidence="4">Peptide deformylase</fullName>
        <shortName evidence="4">PDF</shortName>
        <ecNumber evidence="4">3.5.1.88</ecNumber>
    </recommendedName>
    <alternativeName>
        <fullName evidence="4">Polypeptide deformylase</fullName>
    </alternativeName>
</protein>
<feature type="active site" evidence="4">
    <location>
        <position position="142"/>
    </location>
</feature>
<keyword evidence="2 4" id="KW-0479">Metal-binding</keyword>
<feature type="binding site" evidence="4">
    <location>
        <position position="145"/>
    </location>
    <ligand>
        <name>Fe cation</name>
        <dbReference type="ChEBI" id="CHEBI:24875"/>
    </ligand>
</feature>
<keyword evidence="3 4" id="KW-0378">Hydrolase</keyword>
<dbReference type="GO" id="GO:0042586">
    <property type="term" value="F:peptide deformylase activity"/>
    <property type="evidence" value="ECO:0007669"/>
    <property type="project" value="UniProtKB-UniRule"/>
</dbReference>
<comment type="catalytic activity">
    <reaction evidence="4">
        <text>N-terminal N-formyl-L-methionyl-[peptide] + H2O = N-terminal L-methionyl-[peptide] + formate</text>
        <dbReference type="Rhea" id="RHEA:24420"/>
        <dbReference type="Rhea" id="RHEA-COMP:10639"/>
        <dbReference type="Rhea" id="RHEA-COMP:10640"/>
        <dbReference type="ChEBI" id="CHEBI:15377"/>
        <dbReference type="ChEBI" id="CHEBI:15740"/>
        <dbReference type="ChEBI" id="CHEBI:49298"/>
        <dbReference type="ChEBI" id="CHEBI:64731"/>
        <dbReference type="EC" id="3.5.1.88"/>
    </reaction>
</comment>
<dbReference type="InterPro" id="IPR023635">
    <property type="entry name" value="Peptide_deformylase"/>
</dbReference>
<evidence type="ECO:0000256" key="2">
    <source>
        <dbReference type="ARBA" id="ARBA00022723"/>
    </source>
</evidence>
<dbReference type="GO" id="GO:0046872">
    <property type="term" value="F:metal ion binding"/>
    <property type="evidence" value="ECO:0007669"/>
    <property type="project" value="UniProtKB-KW"/>
</dbReference>
<keyword evidence="4" id="KW-0648">Protein biosynthesis</keyword>
<feature type="binding site" evidence="4">
    <location>
        <position position="141"/>
    </location>
    <ligand>
        <name>Fe cation</name>
        <dbReference type="ChEBI" id="CHEBI:24875"/>
    </ligand>
</feature>
<keyword evidence="6" id="KW-1185">Reference proteome</keyword>
<evidence type="ECO:0000256" key="3">
    <source>
        <dbReference type="ARBA" id="ARBA00022801"/>
    </source>
</evidence>
<dbReference type="CDD" id="cd00487">
    <property type="entry name" value="Pep_deformylase"/>
    <property type="match status" value="1"/>
</dbReference>
<dbReference type="HAMAP" id="MF_00163">
    <property type="entry name" value="Pep_deformylase"/>
    <property type="match status" value="1"/>
</dbReference>
<comment type="function">
    <text evidence="4">Removes the formyl group from the N-terminal Met of newly synthesized proteins. Requires at least a dipeptide for an efficient rate of reaction. N-terminal L-methionine is a prerequisite for activity but the enzyme has broad specificity at other positions.</text>
</comment>
<dbReference type="Proteomes" id="UP000255233">
    <property type="component" value="Unassembled WGS sequence"/>
</dbReference>
<accession>A0A379MSP8</accession>
<feature type="binding site" evidence="4">
    <location>
        <position position="99"/>
    </location>
    <ligand>
        <name>Fe cation</name>
        <dbReference type="ChEBI" id="CHEBI:24875"/>
    </ligand>
</feature>
<organism evidence="5 6">
    <name type="scientific">Rikenella microfusus</name>
    <dbReference type="NCBI Taxonomy" id="28139"/>
    <lineage>
        <taxon>Bacteria</taxon>
        <taxon>Pseudomonadati</taxon>
        <taxon>Bacteroidota</taxon>
        <taxon>Bacteroidia</taxon>
        <taxon>Bacteroidales</taxon>
        <taxon>Rikenellaceae</taxon>
        <taxon>Rikenella</taxon>
    </lineage>
</organism>
<name>A0A379MSP8_9BACT</name>
<dbReference type="PRINTS" id="PR01576">
    <property type="entry name" value="PDEFORMYLASE"/>
</dbReference>
<sequence length="185" mass="20790">MILPIYIYGSPVLREVAQDIDAAAYPNLQELISDMFETMSDADGVGLAAPQVGLPIRLFCIDLTPVAEEVPKGMPFKQVFINAEIYERGGANVKMGEGCLSLPGLNEDVVRPSKIRIRYLDENLKERDEEFDGYPARVIQHEYDHIDGIVFTDRVAPIRKNLIRSKLAAFTKGKFRAAYRCKLAR</sequence>
<dbReference type="InterPro" id="IPR036821">
    <property type="entry name" value="Peptide_deformylase_sf"/>
</dbReference>
<gene>
    <name evidence="4 5" type="primary">def</name>
    <name evidence="5" type="ORF">NCTC11190_01997</name>
</gene>
<keyword evidence="4" id="KW-0408">Iron</keyword>
<dbReference type="AlphaFoldDB" id="A0A379MSP8"/>
<dbReference type="PANTHER" id="PTHR10458:SF22">
    <property type="entry name" value="PEPTIDE DEFORMYLASE"/>
    <property type="match status" value="1"/>
</dbReference>
<dbReference type="OrthoDB" id="9784988at2"/>
<proteinExistence type="inferred from homology"/>
<comment type="cofactor">
    <cofactor evidence="4">
        <name>Fe(2+)</name>
        <dbReference type="ChEBI" id="CHEBI:29033"/>
    </cofactor>
    <text evidence="4">Binds 1 Fe(2+) ion.</text>
</comment>
<dbReference type="EC" id="3.5.1.88" evidence="4"/>
<dbReference type="SUPFAM" id="SSF56420">
    <property type="entry name" value="Peptide deformylase"/>
    <property type="match status" value="1"/>
</dbReference>
<dbReference type="NCBIfam" id="NF001159">
    <property type="entry name" value="PRK00150.1-3"/>
    <property type="match status" value="1"/>
</dbReference>
<dbReference type="Pfam" id="PF01327">
    <property type="entry name" value="Pep_deformylase"/>
    <property type="match status" value="1"/>
</dbReference>
<evidence type="ECO:0000256" key="4">
    <source>
        <dbReference type="HAMAP-Rule" id="MF_00163"/>
    </source>
</evidence>
<dbReference type="STRING" id="880526.GCA_000427365_01821"/>
<dbReference type="EMBL" id="UGVL01000001">
    <property type="protein sequence ID" value="SUE34764.1"/>
    <property type="molecule type" value="Genomic_DNA"/>
</dbReference>
<dbReference type="PIRSF" id="PIRSF004749">
    <property type="entry name" value="Pep_def"/>
    <property type="match status" value="1"/>
</dbReference>
<dbReference type="GO" id="GO:0006412">
    <property type="term" value="P:translation"/>
    <property type="evidence" value="ECO:0007669"/>
    <property type="project" value="UniProtKB-UniRule"/>
</dbReference>